<name>A0AAP0N8B7_LIQFO</name>
<dbReference type="Gene3D" id="1.25.40.990">
    <property type="match status" value="1"/>
</dbReference>
<feature type="compositionally biased region" description="Polar residues" evidence="1">
    <location>
        <begin position="372"/>
        <end position="389"/>
    </location>
</feature>
<keyword evidence="4" id="KW-1185">Reference proteome</keyword>
<evidence type="ECO:0000313" key="4">
    <source>
        <dbReference type="Proteomes" id="UP001415857"/>
    </source>
</evidence>
<feature type="compositionally biased region" description="Polar residues" evidence="1">
    <location>
        <begin position="336"/>
        <end position="361"/>
    </location>
</feature>
<dbReference type="InterPro" id="IPR000717">
    <property type="entry name" value="PCI_dom"/>
</dbReference>
<evidence type="ECO:0000259" key="2">
    <source>
        <dbReference type="PROSITE" id="PS50250"/>
    </source>
</evidence>
<dbReference type="PROSITE" id="PS50250">
    <property type="entry name" value="PCI"/>
    <property type="match status" value="1"/>
</dbReference>
<evidence type="ECO:0000313" key="3">
    <source>
        <dbReference type="EMBL" id="KAK9266449.1"/>
    </source>
</evidence>
<organism evidence="3 4">
    <name type="scientific">Liquidambar formosana</name>
    <name type="common">Formosan gum</name>
    <dbReference type="NCBI Taxonomy" id="63359"/>
    <lineage>
        <taxon>Eukaryota</taxon>
        <taxon>Viridiplantae</taxon>
        <taxon>Streptophyta</taxon>
        <taxon>Embryophyta</taxon>
        <taxon>Tracheophyta</taxon>
        <taxon>Spermatophyta</taxon>
        <taxon>Magnoliopsida</taxon>
        <taxon>eudicotyledons</taxon>
        <taxon>Gunneridae</taxon>
        <taxon>Pentapetalae</taxon>
        <taxon>Saxifragales</taxon>
        <taxon>Altingiaceae</taxon>
        <taxon>Liquidambar</taxon>
    </lineage>
</organism>
<feature type="compositionally biased region" description="Polar residues" evidence="1">
    <location>
        <begin position="452"/>
        <end position="473"/>
    </location>
</feature>
<feature type="region of interest" description="Disordered" evidence="1">
    <location>
        <begin position="310"/>
        <end position="474"/>
    </location>
</feature>
<feature type="region of interest" description="Disordered" evidence="1">
    <location>
        <begin position="1"/>
        <end position="129"/>
    </location>
</feature>
<dbReference type="Proteomes" id="UP001415857">
    <property type="component" value="Unassembled WGS sequence"/>
</dbReference>
<dbReference type="EMBL" id="JBBPBK010000134">
    <property type="protein sequence ID" value="KAK9266449.1"/>
    <property type="molecule type" value="Genomic_DNA"/>
</dbReference>
<dbReference type="InterPro" id="IPR045107">
    <property type="entry name" value="SAC3/GANP/THP3"/>
</dbReference>
<dbReference type="PANTHER" id="PTHR12436">
    <property type="entry name" value="80 KDA MCM3-ASSOCIATED PROTEIN"/>
    <property type="match status" value="1"/>
</dbReference>
<feature type="region of interest" description="Disordered" evidence="1">
    <location>
        <begin position="523"/>
        <end position="544"/>
    </location>
</feature>
<proteinExistence type="predicted"/>
<accession>A0AAP0N8B7</accession>
<dbReference type="PANTHER" id="PTHR12436:SF17">
    <property type="entry name" value="SAC3 FAMILY PROTEIN B"/>
    <property type="match status" value="1"/>
</dbReference>
<dbReference type="GO" id="GO:0005737">
    <property type="term" value="C:cytoplasm"/>
    <property type="evidence" value="ECO:0007669"/>
    <property type="project" value="TreeGrafter"/>
</dbReference>
<reference evidence="3 4" key="1">
    <citation type="journal article" date="2024" name="Plant J.">
        <title>Genome sequences and population genomics reveal climatic adaptation and genomic divergence between two closely related sweetgum species.</title>
        <authorList>
            <person name="Xu W.Q."/>
            <person name="Ren C.Q."/>
            <person name="Zhang X.Y."/>
            <person name="Comes H.P."/>
            <person name="Liu X.H."/>
            <person name="Li Y.G."/>
            <person name="Kettle C.J."/>
            <person name="Jalonen R."/>
            <person name="Gaisberger H."/>
            <person name="Ma Y.Z."/>
            <person name="Qiu Y.X."/>
        </authorList>
    </citation>
    <scope>NUCLEOTIDE SEQUENCE [LARGE SCALE GENOMIC DNA]</scope>
    <source>
        <strain evidence="3">Hangzhou</strain>
    </source>
</reference>
<comment type="caution">
    <text evidence="3">The sequence shown here is derived from an EMBL/GenBank/DDBJ whole genome shotgun (WGS) entry which is preliminary data.</text>
</comment>
<dbReference type="Pfam" id="PF03399">
    <property type="entry name" value="SAC3_GANP"/>
    <property type="match status" value="1"/>
</dbReference>
<feature type="compositionally biased region" description="Polar residues" evidence="1">
    <location>
        <begin position="420"/>
        <end position="431"/>
    </location>
</feature>
<protein>
    <recommendedName>
        <fullName evidence="2">PCI domain-containing protein</fullName>
    </recommendedName>
</protein>
<sequence length="872" mass="97688">MAFPGFGKQSGPANPPKSLPPFGHFTRPPSPSLPFPDAAPQRSPRPIDSSLRWGDMQKSFLKDHDAQTHQRPSAPYVALNSSGSGIPAMIPQFQDLKRTRSPPLPSADRDNSRTSGPDVIGRPIDSSSRWGGVQKPFLQDHDAQNHQRHSAVAPYVALSNSGTGIPAKIPQFQDLKRTRSPQNHQRPSAVAPYVALSNSGTSIPTKISQFHDLKRTRSPPLPSADKDNFRNSSQNFIGSRSDMLFDNQSNLVPQKAWAPPLAFENNHSFEDLHPPFGEAQRPTLSSPALDNRRRLPVSYADLLTEPELSPVSPYVNSYDSQRTSPIELADVRYPKQTRSPPIPSSNEVLQDNSHLAQNNFRRPSISPPRMGTRSNVHTSDPQTQTSLPSAHNIDAEAAVTKPTSFPVPKRSRSPPVPSSNQVFQGNSYSTQDDTEREMQAKAKRLARFKVELSQTEPSGSETANQRFSGNRQDQAMMEKRKYVGEQSVEAACDFPNGSVLPDSDGLESSSIIIGLCPDMCPESERAERERKGDLDQYERLDGDRNQSSKSLAVKKYNRTADREADLIRPMPILQKTIDYLLDLLDQPYDDKFLGMYNFLWDRMRAIRMDLRMQHIFNLGSITMLEQMIRLHVIAMHELCEYTKGEGFSEGFDAHLNIEQMNKTSVELFQMYDDHRKKGINVPTEKEFRGYYALLKLDKHPGYKVEPAELSLDLAKMTAEIRQTPEVLFARDVARACRTGNFIAFFQHARKASYLQACLMHAHFAKLRTQALASLHCGLQNNQGVPVAHVAKWLGMEEEDIESLLEYHGFFIKDFEEPYMVKEGPFVNGDKDYPTKCSKLVHLKKSGRIIEDVSSSCQAVSLPVEGGKRASVG</sequence>
<dbReference type="InterPro" id="IPR005062">
    <property type="entry name" value="SAC3/GANP/THP3_conserved"/>
</dbReference>
<gene>
    <name evidence="3" type="ORF">L1049_012465</name>
</gene>
<dbReference type="GO" id="GO:0070390">
    <property type="term" value="C:transcription export complex 2"/>
    <property type="evidence" value="ECO:0007669"/>
    <property type="project" value="TreeGrafter"/>
</dbReference>
<feature type="compositionally biased region" description="Polar residues" evidence="1">
    <location>
        <begin position="314"/>
        <end position="324"/>
    </location>
</feature>
<dbReference type="FunFam" id="1.25.40.990:FF:000004">
    <property type="entry name" value="Putative peptidase C48 domain family protein"/>
    <property type="match status" value="1"/>
</dbReference>
<dbReference type="AlphaFoldDB" id="A0AAP0N8B7"/>
<feature type="region of interest" description="Disordered" evidence="1">
    <location>
        <begin position="268"/>
        <end position="290"/>
    </location>
</feature>
<feature type="domain" description="PCI" evidence="2">
    <location>
        <begin position="656"/>
        <end position="844"/>
    </location>
</feature>
<dbReference type="GO" id="GO:0006406">
    <property type="term" value="P:mRNA export from nucleus"/>
    <property type="evidence" value="ECO:0007669"/>
    <property type="project" value="TreeGrafter"/>
</dbReference>
<evidence type="ECO:0000256" key="1">
    <source>
        <dbReference type="SAM" id="MobiDB-lite"/>
    </source>
</evidence>